<evidence type="ECO:0000256" key="2">
    <source>
        <dbReference type="PIRSR" id="PIRSR006816-2"/>
    </source>
</evidence>
<dbReference type="InterPro" id="IPR001433">
    <property type="entry name" value="OxRdtase_FAD/NAD-bd"/>
</dbReference>
<evidence type="ECO:0000256" key="1">
    <source>
        <dbReference type="PIRSR" id="PIRSR006816-1"/>
    </source>
</evidence>
<dbReference type="AlphaFoldDB" id="A0AAU7VPD0"/>
<comment type="cofactor">
    <cofactor evidence="1">
        <name>FAD</name>
        <dbReference type="ChEBI" id="CHEBI:57692"/>
    </cofactor>
    <text evidence="1">Binds 1 FAD per subunit.</text>
</comment>
<accession>A0AAU7VPD0</accession>
<evidence type="ECO:0000259" key="3">
    <source>
        <dbReference type="PROSITE" id="PS51384"/>
    </source>
</evidence>
<dbReference type="InterPro" id="IPR017938">
    <property type="entry name" value="Riboflavin_synthase-like_b-brl"/>
</dbReference>
<proteinExistence type="predicted"/>
<dbReference type="InterPro" id="IPR050353">
    <property type="entry name" value="PyrK_electron_transfer"/>
</dbReference>
<feature type="binding site" evidence="2">
    <location>
        <position position="237"/>
    </location>
    <ligand>
        <name>[2Fe-2S] cluster</name>
        <dbReference type="ChEBI" id="CHEBI:190135"/>
    </ligand>
</feature>
<dbReference type="GO" id="GO:0051537">
    <property type="term" value="F:2 iron, 2 sulfur cluster binding"/>
    <property type="evidence" value="ECO:0007669"/>
    <property type="project" value="UniProtKB-KW"/>
</dbReference>
<dbReference type="InterPro" id="IPR012165">
    <property type="entry name" value="Cyt_c3_hydrogenase_gsu"/>
</dbReference>
<name>A0AAU7VPD0_9FIRM</name>
<evidence type="ECO:0000313" key="4">
    <source>
        <dbReference type="EMBL" id="XBX75934.1"/>
    </source>
</evidence>
<dbReference type="EMBL" id="CP158367">
    <property type="protein sequence ID" value="XBX75934.1"/>
    <property type="molecule type" value="Genomic_DNA"/>
</dbReference>
<dbReference type="InterPro" id="IPR019480">
    <property type="entry name" value="Dihydroorotate_DH_Fe-S-bd"/>
</dbReference>
<keyword evidence="2" id="KW-0411">Iron-sulfur</keyword>
<dbReference type="InterPro" id="IPR008333">
    <property type="entry name" value="Cbr1-like_FAD-bd_dom"/>
</dbReference>
<gene>
    <name evidence="4" type="ORF">PRVXT_001097</name>
</gene>
<dbReference type="PANTHER" id="PTHR43513:SF3">
    <property type="entry name" value="DIHYDROOROTATE DEHYDROGENASE B (NAD(+)), ELECTRON TRANSFER SUBUNIT-RELATED"/>
    <property type="match status" value="1"/>
</dbReference>
<keyword evidence="1" id="KW-0285">Flavoprotein</keyword>
<feature type="binding site" evidence="1">
    <location>
        <begin position="62"/>
        <end position="64"/>
    </location>
    <ligand>
        <name>FAD</name>
        <dbReference type="ChEBI" id="CHEBI:57692"/>
    </ligand>
</feature>
<dbReference type="PROSITE" id="PS51384">
    <property type="entry name" value="FAD_FR"/>
    <property type="match status" value="1"/>
</dbReference>
<dbReference type="InterPro" id="IPR017927">
    <property type="entry name" value="FAD-bd_FR_type"/>
</dbReference>
<dbReference type="PIRSF" id="PIRSF006816">
    <property type="entry name" value="Cyc3_hyd_g"/>
    <property type="match status" value="1"/>
</dbReference>
<dbReference type="NCBIfam" id="NF004862">
    <property type="entry name" value="PRK06222.1"/>
    <property type="match status" value="1"/>
</dbReference>
<comment type="cofactor">
    <cofactor evidence="2">
        <name>[2Fe-2S] cluster</name>
        <dbReference type="ChEBI" id="CHEBI:190135"/>
    </cofactor>
    <text evidence="2">Binds 1 [2Fe-2S] cluster per subunit.</text>
</comment>
<keyword evidence="2" id="KW-0408">Iron</keyword>
<dbReference type="GO" id="GO:0046872">
    <property type="term" value="F:metal ion binding"/>
    <property type="evidence" value="ECO:0007669"/>
    <property type="project" value="UniProtKB-KW"/>
</dbReference>
<feature type="binding site" evidence="2">
    <location>
        <position position="225"/>
    </location>
    <ligand>
        <name>[2Fe-2S] cluster</name>
        <dbReference type="ChEBI" id="CHEBI:190135"/>
    </ligand>
</feature>
<reference evidence="4" key="1">
    <citation type="journal article" date="2013" name="Extremophiles">
        <title>Proteinivorax tanatarense gen. nov., sp. nov., an anaerobic, haloalkaliphilic, proteolytic bacterium isolated from a decaying algal bloom, and proposal of Proteinivoraceae fam. nov.</title>
        <authorList>
            <person name="Kevbrin V."/>
            <person name="Boltyanskaya Y."/>
            <person name="Zhilina T."/>
            <person name="Kolganova T."/>
            <person name="Lavrentjeva E."/>
            <person name="Kuznetsov B."/>
        </authorList>
    </citation>
    <scope>NUCLEOTIDE SEQUENCE</scope>
    <source>
        <strain evidence="4">Z-910T</strain>
    </source>
</reference>
<dbReference type="Pfam" id="PF00970">
    <property type="entry name" value="FAD_binding_6"/>
    <property type="match status" value="1"/>
</dbReference>
<reference evidence="4" key="2">
    <citation type="submission" date="2024-06" db="EMBL/GenBank/DDBJ databases">
        <authorList>
            <person name="Petrova K.O."/>
            <person name="Toshchakov S.V."/>
            <person name="Boltjanskaja Y.V."/>
            <person name="Kevbrin V."/>
        </authorList>
    </citation>
    <scope>NUCLEOTIDE SEQUENCE</scope>
    <source>
        <strain evidence="4">Z-910T</strain>
    </source>
</reference>
<dbReference type="GO" id="GO:0006221">
    <property type="term" value="P:pyrimidine nucleotide biosynthetic process"/>
    <property type="evidence" value="ECO:0007669"/>
    <property type="project" value="InterPro"/>
</dbReference>
<feature type="binding site" evidence="2">
    <location>
        <position position="222"/>
    </location>
    <ligand>
        <name>[2Fe-2S] cluster</name>
        <dbReference type="ChEBI" id="CHEBI:190135"/>
    </ligand>
</feature>
<dbReference type="GO" id="GO:0016491">
    <property type="term" value="F:oxidoreductase activity"/>
    <property type="evidence" value="ECO:0007669"/>
    <property type="project" value="InterPro"/>
</dbReference>
<dbReference type="Pfam" id="PF00175">
    <property type="entry name" value="NAD_binding_1"/>
    <property type="match status" value="1"/>
</dbReference>
<dbReference type="Pfam" id="PF10418">
    <property type="entry name" value="DHODB_Fe-S_bind"/>
    <property type="match status" value="1"/>
</dbReference>
<protein>
    <submittedName>
        <fullName evidence="4">Sulfide/dihydroorotate dehydrogenase-like FAD/NAD-binding protein</fullName>
    </submittedName>
</protein>
<dbReference type="CDD" id="cd06219">
    <property type="entry name" value="DHOD_e_trans_like1"/>
    <property type="match status" value="1"/>
</dbReference>
<sequence>MNTIISKDILSPSIKRYVIKNSKIAAKAEAGQFIILRVHEKGERIPLTIADYDREKGTVAIVFQEVGNTTQKLGEMEVGDKILDFVGPLGVPTTLPQGDNIVCIGGGMGIAPIYPEVKSLYNKGVKVTGVLGARTKDILFFSNEMDKICDKLYIVTDDGSQGRKGFVTDVLRDIIKNDNKIDGVIAVGPLPMMKAVCDITKVHNIPTIVSLNSLMVDGTGMCGGCRVTIGDEVKFACIDGPSFDGLKVDFDEQMRRLKMYKEEEEKVLGCKCGGEC</sequence>
<dbReference type="GO" id="GO:0050660">
    <property type="term" value="F:flavin adenine dinucleotide binding"/>
    <property type="evidence" value="ECO:0007669"/>
    <property type="project" value="InterPro"/>
</dbReference>
<dbReference type="RefSeq" id="WP_350344669.1">
    <property type="nucleotide sequence ID" value="NZ_CP158367.1"/>
</dbReference>
<keyword evidence="2" id="KW-0479">Metal-binding</keyword>
<keyword evidence="2" id="KW-0001">2Fe-2S</keyword>
<organism evidence="4">
    <name type="scientific">Proteinivorax tanatarense</name>
    <dbReference type="NCBI Taxonomy" id="1260629"/>
    <lineage>
        <taxon>Bacteria</taxon>
        <taxon>Bacillati</taxon>
        <taxon>Bacillota</taxon>
        <taxon>Clostridia</taxon>
        <taxon>Eubacteriales</taxon>
        <taxon>Proteinivoracaceae</taxon>
        <taxon>Proteinivorax</taxon>
    </lineage>
</organism>
<dbReference type="InterPro" id="IPR039261">
    <property type="entry name" value="FNR_nucleotide-bd"/>
</dbReference>
<keyword evidence="1" id="KW-0274">FAD</keyword>
<dbReference type="Gene3D" id="2.40.30.10">
    <property type="entry name" value="Translation factors"/>
    <property type="match status" value="1"/>
</dbReference>
<dbReference type="Gene3D" id="3.40.50.80">
    <property type="entry name" value="Nucleotide-binding domain of ferredoxin-NADP reductase (FNR) module"/>
    <property type="match status" value="1"/>
</dbReference>
<dbReference type="SUPFAM" id="SSF52343">
    <property type="entry name" value="Ferredoxin reductase-like, C-terminal NADP-linked domain"/>
    <property type="match status" value="1"/>
</dbReference>
<feature type="domain" description="FAD-binding FR-type" evidence="3">
    <location>
        <begin position="1"/>
        <end position="95"/>
    </location>
</feature>
<dbReference type="SUPFAM" id="SSF63380">
    <property type="entry name" value="Riboflavin synthase domain-like"/>
    <property type="match status" value="1"/>
</dbReference>
<dbReference type="PANTHER" id="PTHR43513">
    <property type="entry name" value="DIHYDROOROTATE DEHYDROGENASE B (NAD(+)), ELECTRON TRANSFER SUBUNIT"/>
    <property type="match status" value="1"/>
</dbReference>